<accession>A0A7Y9R2T9</accession>
<feature type="transmembrane region" description="Helical" evidence="1">
    <location>
        <begin position="25"/>
        <end position="45"/>
    </location>
</feature>
<dbReference type="Gene3D" id="3.10.620.30">
    <property type="match status" value="1"/>
</dbReference>
<dbReference type="RefSeq" id="WP_179635123.1">
    <property type="nucleotide sequence ID" value="NZ_CAXYYM010000194.1"/>
</dbReference>
<reference evidence="2 3" key="1">
    <citation type="submission" date="2020-07" db="EMBL/GenBank/DDBJ databases">
        <title>Genomic Encyclopedia of Archaeal and Bacterial Type Strains, Phase II (KMG-II): from individual species to whole genera.</title>
        <authorList>
            <person name="Goeker M."/>
        </authorList>
    </citation>
    <scope>NUCLEOTIDE SEQUENCE [LARGE SCALE GENOMIC DNA]</scope>
    <source>
        <strain evidence="2 3">DSM 21226</strain>
    </source>
</reference>
<dbReference type="PANTHER" id="PTHR39327:SF1">
    <property type="entry name" value="BLR5470 PROTEIN"/>
    <property type="match status" value="1"/>
</dbReference>
<dbReference type="InterPro" id="IPR038765">
    <property type="entry name" value="Papain-like_cys_pep_sf"/>
</dbReference>
<dbReference type="AlphaFoldDB" id="A0A7Y9R2T9"/>
<evidence type="ECO:0000313" key="2">
    <source>
        <dbReference type="EMBL" id="NYG34493.1"/>
    </source>
</evidence>
<comment type="caution">
    <text evidence="2">The sequence shown here is derived from an EMBL/GenBank/DDBJ whole genome shotgun (WGS) entry which is preliminary data.</text>
</comment>
<dbReference type="InterPro" id="IPR010319">
    <property type="entry name" value="Transglutaminase-like_Cys_pept"/>
</dbReference>
<gene>
    <name evidence="2" type="ORF">BDD16_003479</name>
</gene>
<keyword evidence="3" id="KW-1185">Reference proteome</keyword>
<protein>
    <submittedName>
        <fullName evidence="2">Putative transglutaminase-like cysteine proteinase</fullName>
    </submittedName>
</protein>
<sequence>MRVVVPVSRSVTVPPSKGGVWTRAWFTWILLVTGLCVVPAVALAWEADRLLQLATRHGGQTLHLAQSLNEMIHQVSRQDDDIRLQAINQFFNRRLLFREDIETWGQIDYWASPLEFMEKGQGDCEDYAIGKYFSLIASGMPPTRLRLVYVKAIFGGQASLQQAHMVLAYYPSSGADPLILDNLIGDIRPASRRPDLIPVFSFNSEGLWQGTQGPGAGDAVARLSRWREVLVKARDQGFL</sequence>
<keyword evidence="1" id="KW-0472">Membrane</keyword>
<proteinExistence type="predicted"/>
<keyword evidence="1" id="KW-1133">Transmembrane helix</keyword>
<organism evidence="2 3">
    <name type="scientific">Sphaerotilus montanus</name>
    <dbReference type="NCBI Taxonomy" id="522889"/>
    <lineage>
        <taxon>Bacteria</taxon>
        <taxon>Pseudomonadati</taxon>
        <taxon>Pseudomonadota</taxon>
        <taxon>Betaproteobacteria</taxon>
        <taxon>Burkholderiales</taxon>
        <taxon>Sphaerotilaceae</taxon>
        <taxon>Sphaerotilus</taxon>
    </lineage>
</organism>
<dbReference type="Proteomes" id="UP000518288">
    <property type="component" value="Unassembled WGS sequence"/>
</dbReference>
<dbReference type="EMBL" id="JACCFH010000001">
    <property type="protein sequence ID" value="NYG34493.1"/>
    <property type="molecule type" value="Genomic_DNA"/>
</dbReference>
<keyword evidence="1" id="KW-0812">Transmembrane</keyword>
<dbReference type="Pfam" id="PF06035">
    <property type="entry name" value="Peptidase_C93"/>
    <property type="match status" value="1"/>
</dbReference>
<evidence type="ECO:0000313" key="3">
    <source>
        <dbReference type="Proteomes" id="UP000518288"/>
    </source>
</evidence>
<evidence type="ECO:0000256" key="1">
    <source>
        <dbReference type="SAM" id="Phobius"/>
    </source>
</evidence>
<dbReference type="SUPFAM" id="SSF54001">
    <property type="entry name" value="Cysteine proteinases"/>
    <property type="match status" value="1"/>
</dbReference>
<name>A0A7Y9R2T9_9BURK</name>
<dbReference type="PANTHER" id="PTHR39327">
    <property type="match status" value="1"/>
</dbReference>